<dbReference type="SUPFAM" id="SSF50129">
    <property type="entry name" value="GroES-like"/>
    <property type="match status" value="1"/>
</dbReference>
<evidence type="ECO:0000256" key="1">
    <source>
        <dbReference type="ARBA" id="ARBA00001947"/>
    </source>
</evidence>
<organism evidence="6 7">
    <name type="scientific">Rhizobium halophytocola</name>
    <dbReference type="NCBI Taxonomy" id="735519"/>
    <lineage>
        <taxon>Bacteria</taxon>
        <taxon>Pseudomonadati</taxon>
        <taxon>Pseudomonadota</taxon>
        <taxon>Alphaproteobacteria</taxon>
        <taxon>Hyphomicrobiales</taxon>
        <taxon>Rhizobiaceae</taxon>
        <taxon>Rhizobium/Agrobacterium group</taxon>
        <taxon>Rhizobium</taxon>
    </lineage>
</organism>
<gene>
    <name evidence="6" type="ORF">J2Z17_000902</name>
</gene>
<evidence type="ECO:0000313" key="6">
    <source>
        <dbReference type="EMBL" id="MBP1849481.1"/>
    </source>
</evidence>
<evidence type="ECO:0000256" key="3">
    <source>
        <dbReference type="ARBA" id="ARBA00022723"/>
    </source>
</evidence>
<dbReference type="Proteomes" id="UP000759443">
    <property type="component" value="Unassembled WGS sequence"/>
</dbReference>
<dbReference type="EMBL" id="JAGGJU010000002">
    <property type="protein sequence ID" value="MBP1849481.1"/>
    <property type="molecule type" value="Genomic_DNA"/>
</dbReference>
<keyword evidence="5" id="KW-0560">Oxidoreductase</keyword>
<dbReference type="Gene3D" id="3.90.180.10">
    <property type="entry name" value="Medium-chain alcohol dehydrogenases, catalytic domain"/>
    <property type="match status" value="2"/>
</dbReference>
<name>A0ABS4DUV0_9HYPH</name>
<keyword evidence="7" id="KW-1185">Reference proteome</keyword>
<evidence type="ECO:0000313" key="7">
    <source>
        <dbReference type="Proteomes" id="UP000759443"/>
    </source>
</evidence>
<keyword evidence="3" id="KW-0479">Metal-binding</keyword>
<accession>A0ABS4DUV0</accession>
<evidence type="ECO:0000256" key="5">
    <source>
        <dbReference type="ARBA" id="ARBA00023002"/>
    </source>
</evidence>
<dbReference type="PANTHER" id="PTHR43350">
    <property type="entry name" value="NAD-DEPENDENT ALCOHOL DEHYDROGENASE"/>
    <property type="match status" value="1"/>
</dbReference>
<dbReference type="InterPro" id="IPR036291">
    <property type="entry name" value="NAD(P)-bd_dom_sf"/>
</dbReference>
<reference evidence="6 7" key="1">
    <citation type="submission" date="2021-03" db="EMBL/GenBank/DDBJ databases">
        <title>Genomic Encyclopedia of Type Strains, Phase IV (KMG-IV): sequencing the most valuable type-strain genomes for metagenomic binning, comparative biology and taxonomic classification.</title>
        <authorList>
            <person name="Goeker M."/>
        </authorList>
    </citation>
    <scope>NUCLEOTIDE SEQUENCE [LARGE SCALE GENOMIC DNA]</scope>
    <source>
        <strain evidence="6 7">DSM 21600</strain>
    </source>
</reference>
<dbReference type="SUPFAM" id="SSF51735">
    <property type="entry name" value="NAD(P)-binding Rossmann-fold domains"/>
    <property type="match status" value="1"/>
</dbReference>
<dbReference type="RefSeq" id="WP_209942604.1">
    <property type="nucleotide sequence ID" value="NZ_JAGGJU010000002.1"/>
</dbReference>
<proteinExistence type="inferred from homology"/>
<dbReference type="InterPro" id="IPR011032">
    <property type="entry name" value="GroES-like_sf"/>
</dbReference>
<protein>
    <submittedName>
        <fullName evidence="6">2-desacetyl-2-hydroxyethyl bacteriochlorophyllide A dehydrogenase</fullName>
    </submittedName>
</protein>
<sequence length="333" mass="35226">MTASLTGGADAAPICARALWFPEAGACEIRDEAIAAPGEGEVLVRMLYSGISRGTEALVFHGKVPVSEEQRMRGPHMGGDFPFPVKYGYAAVGEVVDGCDELSGKSVFCLHPHQDRFVVAKGMVTALPEALPARRAVLAANMETALNIVWDAGVQPGDRVAVFGAGVVGSLVAFLSRQIVGTETLLIDRDPGRRDLASSLGLAFADSNAVDGEFDILINASGAAAALGDALEHAGQEARIVEASWHGDRVVGLPLGGAFHSKRLSIVSSQVGAIPAARRARWDFARRLAKALDLLCDDRLDALISGETAFDTLATSYPDILSDPHTLCHRIRY</sequence>
<dbReference type="Gene3D" id="3.40.50.720">
    <property type="entry name" value="NAD(P)-binding Rossmann-like Domain"/>
    <property type="match status" value="1"/>
</dbReference>
<comment type="cofactor">
    <cofactor evidence="1">
        <name>Zn(2+)</name>
        <dbReference type="ChEBI" id="CHEBI:29105"/>
    </cofactor>
</comment>
<comment type="caution">
    <text evidence="6">The sequence shown here is derived from an EMBL/GenBank/DDBJ whole genome shotgun (WGS) entry which is preliminary data.</text>
</comment>
<comment type="similarity">
    <text evidence="2">Belongs to the zinc-containing alcohol dehydrogenase family.</text>
</comment>
<dbReference type="CDD" id="cd08255">
    <property type="entry name" value="2-desacetyl-2-hydroxyethyl_bacteriochlorophyllide_like"/>
    <property type="match status" value="1"/>
</dbReference>
<evidence type="ECO:0000256" key="2">
    <source>
        <dbReference type="ARBA" id="ARBA00008072"/>
    </source>
</evidence>
<dbReference type="PANTHER" id="PTHR43350:SF19">
    <property type="entry name" value="D-GULOSIDE 3-DEHYDROGENASE"/>
    <property type="match status" value="1"/>
</dbReference>
<keyword evidence="4" id="KW-0862">Zinc</keyword>
<evidence type="ECO:0000256" key="4">
    <source>
        <dbReference type="ARBA" id="ARBA00022833"/>
    </source>
</evidence>